<feature type="domain" description="HD" evidence="1">
    <location>
        <begin position="29"/>
        <end position="93"/>
    </location>
</feature>
<reference evidence="2" key="1">
    <citation type="submission" date="2020-05" db="EMBL/GenBank/DDBJ databases">
        <authorList>
            <person name="Chiriac C."/>
            <person name="Salcher M."/>
            <person name="Ghai R."/>
            <person name="Kavagutti S V."/>
        </authorList>
    </citation>
    <scope>NUCLEOTIDE SEQUENCE</scope>
</reference>
<gene>
    <name evidence="2" type="ORF">UFOPK2683_00866</name>
    <name evidence="3" type="ORF">UFOPK3605_00161</name>
    <name evidence="4" type="ORF">UFOPK3897_00552</name>
    <name evidence="5" type="ORF">UFOPK4121_00189</name>
</gene>
<dbReference type="EMBL" id="CAFBMM010000002">
    <property type="protein sequence ID" value="CAB4895307.1"/>
    <property type="molecule type" value="Genomic_DNA"/>
</dbReference>
<protein>
    <submittedName>
        <fullName evidence="2">Unannotated protein</fullName>
    </submittedName>
</protein>
<name>A0A6J6RP60_9ZZZZ</name>
<organism evidence="2">
    <name type="scientific">freshwater metagenome</name>
    <dbReference type="NCBI Taxonomy" id="449393"/>
    <lineage>
        <taxon>unclassified sequences</taxon>
        <taxon>metagenomes</taxon>
        <taxon>ecological metagenomes</taxon>
    </lineage>
</organism>
<sequence length="184" mass="19811">MTATSVTQVLGLYERLGDELYDEKVSQSSHALQCAALARSEGADDFLVAAALLHDIGHLLDIETHGPVPPKSGVNFSHEKSGAQYLSSIFPPAVTDPIALHVLAKRYLCAIDARYESSLSKGSRQSLIGQGGAFDSKECAEFSQQPEAINAIDLRCWDDSGKVPGLTVPPLEDYRSLLDDLVVI</sequence>
<dbReference type="InterPro" id="IPR052567">
    <property type="entry name" value="OP_Dioxygenase"/>
</dbReference>
<accession>A0A6J6RP60</accession>
<dbReference type="SUPFAM" id="SSF109604">
    <property type="entry name" value="HD-domain/PDEase-like"/>
    <property type="match status" value="1"/>
</dbReference>
<proteinExistence type="predicted"/>
<evidence type="ECO:0000313" key="2">
    <source>
        <dbReference type="EMBL" id="CAB4724325.1"/>
    </source>
</evidence>
<dbReference type="EMBL" id="CAFBPQ010000002">
    <property type="protein sequence ID" value="CAB5013500.1"/>
    <property type="molecule type" value="Genomic_DNA"/>
</dbReference>
<dbReference type="InterPro" id="IPR006674">
    <property type="entry name" value="HD_domain"/>
</dbReference>
<evidence type="ECO:0000313" key="3">
    <source>
        <dbReference type="EMBL" id="CAB4895307.1"/>
    </source>
</evidence>
<dbReference type="PANTHER" id="PTHR40202">
    <property type="match status" value="1"/>
</dbReference>
<dbReference type="InterPro" id="IPR003607">
    <property type="entry name" value="HD/PDEase_dom"/>
</dbReference>
<evidence type="ECO:0000313" key="4">
    <source>
        <dbReference type="EMBL" id="CAB4972444.1"/>
    </source>
</evidence>
<dbReference type="EMBL" id="CAEZYK010000043">
    <property type="protein sequence ID" value="CAB4724325.1"/>
    <property type="molecule type" value="Genomic_DNA"/>
</dbReference>
<evidence type="ECO:0000313" key="5">
    <source>
        <dbReference type="EMBL" id="CAB5013500.1"/>
    </source>
</evidence>
<dbReference type="Gene3D" id="1.10.3210.10">
    <property type="entry name" value="Hypothetical protein af1432"/>
    <property type="match status" value="1"/>
</dbReference>
<evidence type="ECO:0000259" key="1">
    <source>
        <dbReference type="Pfam" id="PF01966"/>
    </source>
</evidence>
<dbReference type="PANTHER" id="PTHR40202:SF1">
    <property type="entry name" value="HD DOMAIN-CONTAINING PROTEIN"/>
    <property type="match status" value="1"/>
</dbReference>
<dbReference type="Pfam" id="PF01966">
    <property type="entry name" value="HD"/>
    <property type="match status" value="1"/>
</dbReference>
<dbReference type="CDD" id="cd00077">
    <property type="entry name" value="HDc"/>
    <property type="match status" value="1"/>
</dbReference>
<dbReference type="AlphaFoldDB" id="A0A6J6RP60"/>
<dbReference type="EMBL" id="CAFBOF010000007">
    <property type="protein sequence ID" value="CAB4972444.1"/>
    <property type="molecule type" value="Genomic_DNA"/>
</dbReference>